<keyword evidence="2 5" id="KW-0812">Transmembrane</keyword>
<dbReference type="GO" id="GO:0016020">
    <property type="term" value="C:membrane"/>
    <property type="evidence" value="ECO:0007669"/>
    <property type="project" value="UniProtKB-SubCell"/>
</dbReference>
<evidence type="ECO:0000256" key="4">
    <source>
        <dbReference type="ARBA" id="ARBA00023136"/>
    </source>
</evidence>
<organism evidence="7 8">
    <name type="scientific">Slackia isoflavoniconvertens</name>
    <dbReference type="NCBI Taxonomy" id="572010"/>
    <lineage>
        <taxon>Bacteria</taxon>
        <taxon>Bacillati</taxon>
        <taxon>Actinomycetota</taxon>
        <taxon>Coriobacteriia</taxon>
        <taxon>Eggerthellales</taxon>
        <taxon>Eggerthellaceae</taxon>
        <taxon>Slackia</taxon>
    </lineage>
</organism>
<feature type="transmembrane region" description="Helical" evidence="5">
    <location>
        <begin position="323"/>
        <end position="341"/>
    </location>
</feature>
<evidence type="ECO:0000256" key="3">
    <source>
        <dbReference type="ARBA" id="ARBA00022989"/>
    </source>
</evidence>
<evidence type="ECO:0000259" key="6">
    <source>
        <dbReference type="Pfam" id="PF12698"/>
    </source>
</evidence>
<dbReference type="Proteomes" id="UP000253975">
    <property type="component" value="Unassembled WGS sequence"/>
</dbReference>
<comment type="caution">
    <text evidence="7">The sequence shown here is derived from an EMBL/GenBank/DDBJ whole genome shotgun (WGS) entry which is preliminary data.</text>
</comment>
<proteinExistence type="predicted"/>
<keyword evidence="4 5" id="KW-0472">Membrane</keyword>
<feature type="domain" description="ABC-2 type transporter transmembrane" evidence="6">
    <location>
        <begin position="18"/>
        <end position="403"/>
    </location>
</feature>
<feature type="transmembrane region" description="Helical" evidence="5">
    <location>
        <begin position="292"/>
        <end position="311"/>
    </location>
</feature>
<evidence type="ECO:0000256" key="1">
    <source>
        <dbReference type="ARBA" id="ARBA00004141"/>
    </source>
</evidence>
<evidence type="ECO:0000256" key="2">
    <source>
        <dbReference type="ARBA" id="ARBA00022692"/>
    </source>
</evidence>
<dbReference type="PANTHER" id="PTHR43027">
    <property type="entry name" value="DOXORUBICIN RESISTANCE ABC TRANSPORTER PERMEASE PROTEIN DRRC-RELATED"/>
    <property type="match status" value="1"/>
</dbReference>
<feature type="transmembrane region" description="Helical" evidence="5">
    <location>
        <begin position="380"/>
        <end position="404"/>
    </location>
</feature>
<name>A0A369LRH5_9ACTN</name>
<evidence type="ECO:0000313" key="7">
    <source>
        <dbReference type="EMBL" id="RDB60708.1"/>
    </source>
</evidence>
<accession>A0A369LRH5</accession>
<sequence>MGALFAHTVRMLVRQRDVLIWVILFPLALATLFHVMLSNIDESYRVDPASCVVVADDNFNSERAVFFREMLDEVSAPGAGQLLDVAKVATLEEGREAVLSGDAAACITVDEEGLPSMQVSPLAASLTTGSIDQSVVRAVLDQYRQIYAEMKQTFLSQPSAQGMQAPPSEGGLAEFARSAGMSEAASAFMSDAVRTQQVDVLRVQASSTVRYYYALMGFAALMSITVSINAVSAARANTSAVGARRQVSGVSPARQLAVAMAASFVTVFFCLLLAFAYMRFVLGVEFGGRDGLAMLALAACALMSTALGAAIGAIPKISIPGKTGIATGITCFCALFAGLYGEPSMQLADRVSQSAPWAVLVNPAAQAANAFYDLTYYDSLAPFFVTLCVLAVMAAVFFIVAALLMRRQNYERL</sequence>
<gene>
    <name evidence="7" type="ORF">C1881_02190</name>
</gene>
<dbReference type="AlphaFoldDB" id="A0A369LRH5"/>
<dbReference type="GO" id="GO:0140359">
    <property type="term" value="F:ABC-type transporter activity"/>
    <property type="evidence" value="ECO:0007669"/>
    <property type="project" value="InterPro"/>
</dbReference>
<dbReference type="InterPro" id="IPR052902">
    <property type="entry name" value="ABC-2_transporter"/>
</dbReference>
<evidence type="ECO:0000256" key="5">
    <source>
        <dbReference type="SAM" id="Phobius"/>
    </source>
</evidence>
<comment type="subcellular location">
    <subcellularLocation>
        <location evidence="1">Membrane</location>
        <topology evidence="1">Multi-pass membrane protein</topology>
    </subcellularLocation>
</comment>
<reference evidence="7 8" key="1">
    <citation type="journal article" date="2018" name="Elife">
        <title>Discovery and characterization of a prevalent human gut bacterial enzyme sufficient for the inactivation of a family of plant toxins.</title>
        <authorList>
            <person name="Koppel N."/>
            <person name="Bisanz J.E."/>
            <person name="Pandelia M.E."/>
            <person name="Turnbaugh P.J."/>
            <person name="Balskus E.P."/>
        </authorList>
    </citation>
    <scope>NUCLEOTIDE SEQUENCE [LARGE SCALE GENOMIC DNA]</scope>
    <source>
        <strain evidence="7 8">OB21 GAM31</strain>
    </source>
</reference>
<evidence type="ECO:0000313" key="8">
    <source>
        <dbReference type="Proteomes" id="UP000253975"/>
    </source>
</evidence>
<protein>
    <recommendedName>
        <fullName evidence="6">ABC-2 type transporter transmembrane domain-containing protein</fullName>
    </recommendedName>
</protein>
<dbReference type="Pfam" id="PF12698">
    <property type="entry name" value="ABC2_membrane_3"/>
    <property type="match status" value="1"/>
</dbReference>
<keyword evidence="3 5" id="KW-1133">Transmembrane helix</keyword>
<dbReference type="EMBL" id="PPTO01000002">
    <property type="protein sequence ID" value="RDB60708.1"/>
    <property type="molecule type" value="Genomic_DNA"/>
</dbReference>
<dbReference type="InterPro" id="IPR013525">
    <property type="entry name" value="ABC2_TM"/>
</dbReference>
<feature type="transmembrane region" description="Helical" evidence="5">
    <location>
        <begin position="256"/>
        <end position="280"/>
    </location>
</feature>
<feature type="transmembrane region" description="Helical" evidence="5">
    <location>
        <begin position="211"/>
        <end position="235"/>
    </location>
</feature>
<feature type="transmembrane region" description="Helical" evidence="5">
    <location>
        <begin position="18"/>
        <end position="37"/>
    </location>
</feature>
<dbReference type="RefSeq" id="WP_114614892.1">
    <property type="nucleotide sequence ID" value="NZ_PPTO01000002.1"/>
</dbReference>
<dbReference type="PANTHER" id="PTHR43027:SF1">
    <property type="entry name" value="DOXORUBICIN RESISTANCE ABC TRANSPORTER PERMEASE PROTEIN DRRC-RELATED"/>
    <property type="match status" value="1"/>
</dbReference>